<protein>
    <submittedName>
        <fullName evidence="2">Sphingosine/diacylglycerol kinase-like enzyme</fullName>
    </submittedName>
</protein>
<keyword evidence="2" id="KW-0418">Kinase</keyword>
<dbReference type="Pfam" id="PF00781">
    <property type="entry name" value="DAGK_cat"/>
    <property type="match status" value="1"/>
</dbReference>
<organism evidence="2 3">
    <name type="scientific">Erythrobacter dokdonensis DSW-74</name>
    <dbReference type="NCBI Taxonomy" id="1300349"/>
    <lineage>
        <taxon>Bacteria</taxon>
        <taxon>Pseudomonadati</taxon>
        <taxon>Pseudomonadota</taxon>
        <taxon>Alphaproteobacteria</taxon>
        <taxon>Sphingomonadales</taxon>
        <taxon>Erythrobacteraceae</taxon>
        <taxon>Erythrobacter/Porphyrobacter group</taxon>
        <taxon>Erythrobacter</taxon>
    </lineage>
</organism>
<accession>A0A1A7BI41</accession>
<dbReference type="AlphaFoldDB" id="A0A1A7BI41"/>
<evidence type="ECO:0000259" key="1">
    <source>
        <dbReference type="PROSITE" id="PS50146"/>
    </source>
</evidence>
<dbReference type="Gene3D" id="3.40.50.10330">
    <property type="entry name" value="Probable inorganic polyphosphate/atp-NAD kinase, domain 1"/>
    <property type="match status" value="1"/>
</dbReference>
<reference evidence="2 3" key="1">
    <citation type="submission" date="2016-06" db="EMBL/GenBank/DDBJ databases">
        <title>Genome sequence of Porphyrobacter dokdonensis DSW-74.</title>
        <authorList>
            <person name="Kim J.F."/>
            <person name="Song J.Y."/>
        </authorList>
    </citation>
    <scope>NUCLEOTIDE SEQUENCE [LARGE SCALE GENOMIC DNA]</scope>
    <source>
        <strain evidence="2 3">DSW-74</strain>
    </source>
</reference>
<dbReference type="SUPFAM" id="SSF111331">
    <property type="entry name" value="NAD kinase/diacylglycerol kinase-like"/>
    <property type="match status" value="1"/>
</dbReference>
<dbReference type="PROSITE" id="PS50146">
    <property type="entry name" value="DAGK"/>
    <property type="match status" value="1"/>
</dbReference>
<evidence type="ECO:0000313" key="3">
    <source>
        <dbReference type="Proteomes" id="UP000092484"/>
    </source>
</evidence>
<dbReference type="RefSeq" id="WP_232305350.1">
    <property type="nucleotide sequence ID" value="NZ_LZYB01000004.1"/>
</dbReference>
<evidence type="ECO:0000313" key="2">
    <source>
        <dbReference type="EMBL" id="OBV10865.1"/>
    </source>
</evidence>
<keyword evidence="3" id="KW-1185">Reference proteome</keyword>
<keyword evidence="2" id="KW-0808">Transferase</keyword>
<dbReference type="InterPro" id="IPR017438">
    <property type="entry name" value="ATP-NAD_kinase_N"/>
</dbReference>
<dbReference type="STRING" id="1300349.I603_2078"/>
<sequence length="363" mass="39071">MTVETSCLRTYSIVMATPIYEFAQIPRVDAPGRARERAGRPRASDQAPVVGVIYNPRSHRNLGADFDCGLSPHVHIARPGDRSQLPAALEDFARRGIDLLVINGGDGTVRDVLTCGRPIFGDEWPAIAVLPKGKTNALTVDLGIPDDWTLQDAIHALDHGGRVFRRPIEVTPFHAGGADAGLLRVSGFILGAGAFTTATRAGQSAHKLGAFNSLAVGVTALWALMQSLFATRANAWRRGARMRIGLGAGEVPMAHSGRGDPEMRQVLFASTLERLPAGIRPFGFLKNGLKLVAVDQISRRTVALVPLVLLGKLRSGLRERGIHQLAASQFTLSIDDQFILDGEAFPAGDYRVEQGPELAFVRP</sequence>
<dbReference type="InterPro" id="IPR016064">
    <property type="entry name" value="NAD/diacylglycerol_kinase_sf"/>
</dbReference>
<dbReference type="Proteomes" id="UP000092484">
    <property type="component" value="Unassembled WGS sequence"/>
</dbReference>
<dbReference type="InterPro" id="IPR001206">
    <property type="entry name" value="Diacylglycerol_kinase_cat_dom"/>
</dbReference>
<name>A0A1A7BI41_9SPHN</name>
<proteinExistence type="predicted"/>
<comment type="caution">
    <text evidence="2">The sequence shown here is derived from an EMBL/GenBank/DDBJ whole genome shotgun (WGS) entry which is preliminary data.</text>
</comment>
<dbReference type="PATRIC" id="fig|1300349.4.peg.2070"/>
<feature type="domain" description="DAGKc" evidence="1">
    <location>
        <begin position="45"/>
        <end position="177"/>
    </location>
</feature>
<gene>
    <name evidence="2" type="ORF">I603_2078</name>
</gene>
<dbReference type="GO" id="GO:0016301">
    <property type="term" value="F:kinase activity"/>
    <property type="evidence" value="ECO:0007669"/>
    <property type="project" value="UniProtKB-KW"/>
</dbReference>
<dbReference type="EMBL" id="LZYB01000004">
    <property type="protein sequence ID" value="OBV10865.1"/>
    <property type="molecule type" value="Genomic_DNA"/>
</dbReference>